<dbReference type="PANTHER" id="PTHR46660:SF2">
    <property type="entry name" value="GLYCOSYLTRANSFERASE 1 DOMAIN-CONTAINING PROTEIN 1"/>
    <property type="match status" value="1"/>
</dbReference>
<accession>A0ABT7L8Q1</accession>
<dbReference type="GO" id="GO:0016757">
    <property type="term" value="F:glycosyltransferase activity"/>
    <property type="evidence" value="ECO:0007669"/>
    <property type="project" value="UniProtKB-KW"/>
</dbReference>
<keyword evidence="2" id="KW-0808">Transferase</keyword>
<gene>
    <name evidence="2" type="ORF">QQS35_17625</name>
</gene>
<dbReference type="PANTHER" id="PTHR46660">
    <property type="match status" value="1"/>
</dbReference>
<keyword evidence="3" id="KW-1185">Reference proteome</keyword>
<feature type="domain" description="Glycosyl transferase family 1" evidence="1">
    <location>
        <begin position="144"/>
        <end position="307"/>
    </location>
</feature>
<dbReference type="Proteomes" id="UP001235343">
    <property type="component" value="Unassembled WGS sequence"/>
</dbReference>
<keyword evidence="2" id="KW-0328">Glycosyltransferase</keyword>
<evidence type="ECO:0000313" key="2">
    <source>
        <dbReference type="EMBL" id="MDL4842261.1"/>
    </source>
</evidence>
<evidence type="ECO:0000313" key="3">
    <source>
        <dbReference type="Proteomes" id="UP001235343"/>
    </source>
</evidence>
<dbReference type="SUPFAM" id="SSF53756">
    <property type="entry name" value="UDP-Glycosyltransferase/glycogen phosphorylase"/>
    <property type="match status" value="1"/>
</dbReference>
<organism evidence="2 3">
    <name type="scientific">Aquibacillus rhizosphaerae</name>
    <dbReference type="NCBI Taxonomy" id="3051431"/>
    <lineage>
        <taxon>Bacteria</taxon>
        <taxon>Bacillati</taxon>
        <taxon>Bacillota</taxon>
        <taxon>Bacilli</taxon>
        <taxon>Bacillales</taxon>
        <taxon>Bacillaceae</taxon>
        <taxon>Aquibacillus</taxon>
    </lineage>
</organism>
<dbReference type="EC" id="2.4.-.-" evidence="2"/>
<reference evidence="2 3" key="1">
    <citation type="submission" date="2023-06" db="EMBL/GenBank/DDBJ databases">
        <title>Aquibacillus rhizosphaerae LR5S19.</title>
        <authorList>
            <person name="Sun J.-Q."/>
        </authorList>
    </citation>
    <scope>NUCLEOTIDE SEQUENCE [LARGE SCALE GENOMIC DNA]</scope>
    <source>
        <strain evidence="2 3">LR5S19</strain>
    </source>
</reference>
<protein>
    <submittedName>
        <fullName evidence="2">Glycosyltransferase</fullName>
        <ecNumber evidence="2">2.4.-.-</ecNumber>
    </submittedName>
</protein>
<dbReference type="InterPro" id="IPR052622">
    <property type="entry name" value="Glycosyltransferase_G1"/>
</dbReference>
<dbReference type="Pfam" id="PF00534">
    <property type="entry name" value="Glycos_transf_1"/>
    <property type="match status" value="1"/>
</dbReference>
<dbReference type="EMBL" id="JASTZU010000058">
    <property type="protein sequence ID" value="MDL4842261.1"/>
    <property type="molecule type" value="Genomic_DNA"/>
</dbReference>
<name>A0ABT7L8Q1_9BACI</name>
<proteinExistence type="predicted"/>
<dbReference type="CDD" id="cd03801">
    <property type="entry name" value="GT4_PimA-like"/>
    <property type="match status" value="1"/>
</dbReference>
<dbReference type="Gene3D" id="3.40.50.2000">
    <property type="entry name" value="Glycogen Phosphorylase B"/>
    <property type="match status" value="2"/>
</dbReference>
<comment type="caution">
    <text evidence="2">The sequence shown here is derived from an EMBL/GenBank/DDBJ whole genome shotgun (WGS) entry which is preliminary data.</text>
</comment>
<dbReference type="InterPro" id="IPR001296">
    <property type="entry name" value="Glyco_trans_1"/>
</dbReference>
<dbReference type="RefSeq" id="WP_285933544.1">
    <property type="nucleotide sequence ID" value="NZ_JASTZU010000058.1"/>
</dbReference>
<sequence>MKVVLVTPNFHQPRGNTITVQRIADGLKSMNVDTEIVSTTEDTEMTFLPEADVVHGFHAYKFYSFMEKLDVKPKSYVLTLTGTDLNHNLFDKKTRPDVLTCLRNSVAIHVFNEEAKQTLLSEVPEVKEKTFMVPQGTEILHDTKADYQKQENTFLFVLPAGIRKIKNVPAAIEMMEKLHQKYNHVRLCLVGPILEKEEGKIVSEMVEDNNDWIDYLGQLPHEKMGTIYYQADCVLNTSHSEGQSSAILEAMAHGLPALVSDNQGNRSIVSHEKTGFIYQNSDQFLDYAEKIMNNNTLRYKIGESAKEYISQNHSSESEIKRLLKIYRKAL</sequence>
<evidence type="ECO:0000259" key="1">
    <source>
        <dbReference type="Pfam" id="PF00534"/>
    </source>
</evidence>